<gene>
    <name evidence="3" type="ORF">SAMN02949497_0865</name>
</gene>
<accession>A0A1Y6CSJ7</accession>
<keyword evidence="2" id="KW-0812">Transmembrane</keyword>
<evidence type="ECO:0000313" key="4">
    <source>
        <dbReference type="Proteomes" id="UP000192923"/>
    </source>
</evidence>
<dbReference type="RefSeq" id="WP_085210275.1">
    <property type="nucleotide sequence ID" value="NZ_FXAM01000001.1"/>
</dbReference>
<proteinExistence type="predicted"/>
<feature type="transmembrane region" description="Helical" evidence="2">
    <location>
        <begin position="59"/>
        <end position="77"/>
    </location>
</feature>
<name>A0A1Y6CSJ7_9GAMM</name>
<evidence type="ECO:0000313" key="3">
    <source>
        <dbReference type="EMBL" id="SMF93578.1"/>
    </source>
</evidence>
<organism evidence="3 4">
    <name type="scientific">Methylomagnum ishizawai</name>
    <dbReference type="NCBI Taxonomy" id="1760988"/>
    <lineage>
        <taxon>Bacteria</taxon>
        <taxon>Pseudomonadati</taxon>
        <taxon>Pseudomonadota</taxon>
        <taxon>Gammaproteobacteria</taxon>
        <taxon>Methylococcales</taxon>
        <taxon>Methylococcaceae</taxon>
        <taxon>Methylomagnum</taxon>
    </lineage>
</organism>
<evidence type="ECO:0000256" key="2">
    <source>
        <dbReference type="SAM" id="Phobius"/>
    </source>
</evidence>
<keyword evidence="4" id="KW-1185">Reference proteome</keyword>
<dbReference type="EMBL" id="FXAM01000001">
    <property type="protein sequence ID" value="SMF93578.1"/>
    <property type="molecule type" value="Genomic_DNA"/>
</dbReference>
<dbReference type="AlphaFoldDB" id="A0A1Y6CSJ7"/>
<feature type="region of interest" description="Disordered" evidence="1">
    <location>
        <begin position="1"/>
        <end position="21"/>
    </location>
</feature>
<keyword evidence="2" id="KW-0472">Membrane</keyword>
<feature type="transmembrane region" description="Helical" evidence="2">
    <location>
        <begin position="138"/>
        <end position="164"/>
    </location>
</feature>
<evidence type="ECO:0000256" key="1">
    <source>
        <dbReference type="SAM" id="MobiDB-lite"/>
    </source>
</evidence>
<sequence length="173" mass="19724">MLQPRPPGQRSAPYGGDRDGERTDYLKDREADFLLIEFGKLQDEILSATQEKWRLEHTVILLNILLLAFGYIAPAQVDPHYFALPFAITLLGGMRTLMLWLHLKRAGNYLTKVEEVFGVHPKLGWELRLEKLDESRPYTLSLVGMTVVFWMGLLALTLILAVGYHLGYWQPGA</sequence>
<protein>
    <submittedName>
        <fullName evidence="3">Uncharacterized protein</fullName>
    </submittedName>
</protein>
<feature type="transmembrane region" description="Helical" evidence="2">
    <location>
        <begin position="83"/>
        <end position="103"/>
    </location>
</feature>
<reference evidence="3 4" key="1">
    <citation type="submission" date="2016-12" db="EMBL/GenBank/DDBJ databases">
        <authorList>
            <person name="Song W.-J."/>
            <person name="Kurnit D.M."/>
        </authorList>
    </citation>
    <scope>NUCLEOTIDE SEQUENCE [LARGE SCALE GENOMIC DNA]</scope>
    <source>
        <strain evidence="3 4">175</strain>
    </source>
</reference>
<keyword evidence="2" id="KW-1133">Transmembrane helix</keyword>
<dbReference type="Proteomes" id="UP000192923">
    <property type="component" value="Unassembled WGS sequence"/>
</dbReference>